<evidence type="ECO:0000313" key="2">
    <source>
        <dbReference type="Proteomes" id="UP001489719"/>
    </source>
</evidence>
<accession>A0ACC3TE59</accession>
<feature type="non-terminal residue" evidence="1">
    <location>
        <position position="312"/>
    </location>
</feature>
<dbReference type="EMBL" id="MU970207">
    <property type="protein sequence ID" value="KAK9319255.1"/>
    <property type="molecule type" value="Genomic_DNA"/>
</dbReference>
<reference evidence="2" key="1">
    <citation type="journal article" date="2024" name="Front. Bioeng. Biotechnol.">
        <title>Genome-scale model development and genomic sequencing of the oleaginous clade Lipomyces.</title>
        <authorList>
            <person name="Czajka J.J."/>
            <person name="Han Y."/>
            <person name="Kim J."/>
            <person name="Mondo S.J."/>
            <person name="Hofstad B.A."/>
            <person name="Robles A."/>
            <person name="Haridas S."/>
            <person name="Riley R."/>
            <person name="LaButti K."/>
            <person name="Pangilinan J."/>
            <person name="Andreopoulos W."/>
            <person name="Lipzen A."/>
            <person name="Yan J."/>
            <person name="Wang M."/>
            <person name="Ng V."/>
            <person name="Grigoriev I.V."/>
            <person name="Spatafora J.W."/>
            <person name="Magnuson J.K."/>
            <person name="Baker S.E."/>
            <person name="Pomraning K.R."/>
        </authorList>
    </citation>
    <scope>NUCLEOTIDE SEQUENCE [LARGE SCALE GENOMIC DNA]</scope>
    <source>
        <strain evidence="2">CBS 10300</strain>
    </source>
</reference>
<keyword evidence="2" id="KW-1185">Reference proteome</keyword>
<comment type="caution">
    <text evidence="1">The sequence shown here is derived from an EMBL/GenBank/DDBJ whole genome shotgun (WGS) entry which is preliminary data.</text>
</comment>
<protein>
    <submittedName>
        <fullName evidence="1">Uncharacterized protein</fullName>
    </submittedName>
</protein>
<proteinExistence type="predicted"/>
<sequence length="312" mass="34990">MGPTAVDEALNFIKEGSGRRHVGKMTPVQFDKLVAKVGDDQRYCIAFVYGEVERWPRIQYYAPDQEVVIDNFPLSAAHQVLADYFLDEIKHSIPLGLQSRVMFSGHTRSGFTGHWGQSSKTPDGALLYRSVITNMSAMTMILEVGVSETMRKLERDAQMLLLGLRQETPNYHVPPPGIVGPYTDIDEEAAAAAAAMFQNRMDVVDLGSPVIYRGLAWVNSLTGRVSVYKATPDFSDIVCVSVTDLPLALTDNVTDYQRIGLWYSCFLPMEELSLMHVEDREVPFNFVTLHGMIRNAVAELGRLRYVDYLEDN</sequence>
<gene>
    <name evidence="1" type="ORF">V1517DRAFT_341904</name>
</gene>
<evidence type="ECO:0000313" key="1">
    <source>
        <dbReference type="EMBL" id="KAK9319255.1"/>
    </source>
</evidence>
<dbReference type="Proteomes" id="UP001489719">
    <property type="component" value="Unassembled WGS sequence"/>
</dbReference>
<name>A0ACC3TE59_9ASCO</name>
<organism evidence="1 2">
    <name type="scientific">Lipomyces orientalis</name>
    <dbReference type="NCBI Taxonomy" id="1233043"/>
    <lineage>
        <taxon>Eukaryota</taxon>
        <taxon>Fungi</taxon>
        <taxon>Dikarya</taxon>
        <taxon>Ascomycota</taxon>
        <taxon>Saccharomycotina</taxon>
        <taxon>Lipomycetes</taxon>
        <taxon>Lipomycetales</taxon>
        <taxon>Lipomycetaceae</taxon>
        <taxon>Lipomyces</taxon>
    </lineage>
</organism>